<feature type="chain" id="PRO_5019270207" evidence="1">
    <location>
        <begin position="27"/>
        <end position="273"/>
    </location>
</feature>
<sequence>MNKPMHIHHFSVSISCIHLLLKRSFAAYLQQAHKLIVGEICVGDEILAQMKNVDVQMVNVNFEVGQTYVIQNFEVESSSGQCPNLPRDVTAKENKRGTYPISIQNSMYGSQIFVNSDIKEIVDFKDCMDPSQLTMIHCTQSGNQISGSSLYSVGDRFMHNAKMIYFDEVSKVKKDLECYALINEIPTDIKQRIIDELSQDEALINSIVAKLPTFDLQQCFSATAESNPLLSGSITPAKHNLVLSNTQLDDIPFEDLSSIQLSSIGVTKHIKIE</sequence>
<organism evidence="2 3">
    <name type="scientific">Glycine soja</name>
    <name type="common">Wild soybean</name>
    <dbReference type="NCBI Taxonomy" id="3848"/>
    <lineage>
        <taxon>Eukaryota</taxon>
        <taxon>Viridiplantae</taxon>
        <taxon>Streptophyta</taxon>
        <taxon>Embryophyta</taxon>
        <taxon>Tracheophyta</taxon>
        <taxon>Spermatophyta</taxon>
        <taxon>Magnoliopsida</taxon>
        <taxon>eudicotyledons</taxon>
        <taxon>Gunneridae</taxon>
        <taxon>Pentapetalae</taxon>
        <taxon>rosids</taxon>
        <taxon>fabids</taxon>
        <taxon>Fabales</taxon>
        <taxon>Fabaceae</taxon>
        <taxon>Papilionoideae</taxon>
        <taxon>50 kb inversion clade</taxon>
        <taxon>NPAAA clade</taxon>
        <taxon>indigoferoid/millettioid clade</taxon>
        <taxon>Phaseoleae</taxon>
        <taxon>Glycine</taxon>
        <taxon>Glycine subgen. Soja</taxon>
    </lineage>
</organism>
<dbReference type="PROSITE" id="PS51257">
    <property type="entry name" value="PROKAR_LIPOPROTEIN"/>
    <property type="match status" value="1"/>
</dbReference>
<gene>
    <name evidence="2" type="ORF">D0Y65_009825</name>
</gene>
<evidence type="ECO:0000313" key="3">
    <source>
        <dbReference type="Proteomes" id="UP000289340"/>
    </source>
</evidence>
<keyword evidence="3" id="KW-1185">Reference proteome</keyword>
<protein>
    <submittedName>
        <fullName evidence="2">Uncharacterized protein</fullName>
    </submittedName>
</protein>
<dbReference type="EMBL" id="QZWG01000004">
    <property type="protein sequence ID" value="RZC16679.1"/>
    <property type="molecule type" value="Genomic_DNA"/>
</dbReference>
<name>A0A445L0M1_GLYSO</name>
<accession>A0A445L0M1</accession>
<evidence type="ECO:0000256" key="1">
    <source>
        <dbReference type="SAM" id="SignalP"/>
    </source>
</evidence>
<dbReference type="Proteomes" id="UP000289340">
    <property type="component" value="Chromosome 4"/>
</dbReference>
<feature type="signal peptide" evidence="1">
    <location>
        <begin position="1"/>
        <end position="26"/>
    </location>
</feature>
<evidence type="ECO:0000313" key="2">
    <source>
        <dbReference type="EMBL" id="RZC16679.1"/>
    </source>
</evidence>
<keyword evidence="1" id="KW-0732">Signal</keyword>
<dbReference type="AlphaFoldDB" id="A0A445L0M1"/>
<reference evidence="2 3" key="1">
    <citation type="submission" date="2018-09" db="EMBL/GenBank/DDBJ databases">
        <title>A high-quality reference genome of wild soybean provides a powerful tool to mine soybean genomes.</title>
        <authorList>
            <person name="Xie M."/>
            <person name="Chung C.Y.L."/>
            <person name="Li M.-W."/>
            <person name="Wong F.-L."/>
            <person name="Chan T.-F."/>
            <person name="Lam H.-M."/>
        </authorList>
    </citation>
    <scope>NUCLEOTIDE SEQUENCE [LARGE SCALE GENOMIC DNA]</scope>
    <source>
        <strain evidence="3">cv. W05</strain>
        <tissue evidence="2">Hypocotyl of etiolated seedlings</tissue>
    </source>
</reference>
<comment type="caution">
    <text evidence="2">The sequence shown here is derived from an EMBL/GenBank/DDBJ whole genome shotgun (WGS) entry which is preliminary data.</text>
</comment>
<proteinExistence type="predicted"/>